<gene>
    <name evidence="2" type="ORF">CC86DRAFT_288427</name>
</gene>
<protein>
    <submittedName>
        <fullName evidence="2">Uncharacterized protein</fullName>
    </submittedName>
</protein>
<sequence>MQFTTLLSSFLVAAVGVQAAPAEELVARQIIPYNIALLSTNFCTNRYSSFFPYNGTSACQVISQPAVGAFGTSELPAGCTVLAYPNPTCTGTNIVSVPSDMSCFSFGNKLKITALKVSGTCPGFTHV</sequence>
<dbReference type="OrthoDB" id="3762105at2759"/>
<accession>A0A6A7A5G8</accession>
<dbReference type="AlphaFoldDB" id="A0A6A7A5G8"/>
<feature type="signal peptide" evidence="1">
    <location>
        <begin position="1"/>
        <end position="19"/>
    </location>
</feature>
<keyword evidence="1" id="KW-0732">Signal</keyword>
<dbReference type="EMBL" id="MU006222">
    <property type="protein sequence ID" value="KAF2828396.1"/>
    <property type="molecule type" value="Genomic_DNA"/>
</dbReference>
<name>A0A6A7A5G8_9PLEO</name>
<evidence type="ECO:0000313" key="3">
    <source>
        <dbReference type="Proteomes" id="UP000799424"/>
    </source>
</evidence>
<evidence type="ECO:0000256" key="1">
    <source>
        <dbReference type="SAM" id="SignalP"/>
    </source>
</evidence>
<reference evidence="2" key="1">
    <citation type="journal article" date="2020" name="Stud. Mycol.">
        <title>101 Dothideomycetes genomes: a test case for predicting lifestyles and emergence of pathogens.</title>
        <authorList>
            <person name="Haridas S."/>
            <person name="Albert R."/>
            <person name="Binder M."/>
            <person name="Bloem J."/>
            <person name="Labutti K."/>
            <person name="Salamov A."/>
            <person name="Andreopoulos B."/>
            <person name="Baker S."/>
            <person name="Barry K."/>
            <person name="Bills G."/>
            <person name="Bluhm B."/>
            <person name="Cannon C."/>
            <person name="Castanera R."/>
            <person name="Culley D."/>
            <person name="Daum C."/>
            <person name="Ezra D."/>
            <person name="Gonzalez J."/>
            <person name="Henrissat B."/>
            <person name="Kuo A."/>
            <person name="Liang C."/>
            <person name="Lipzen A."/>
            <person name="Lutzoni F."/>
            <person name="Magnuson J."/>
            <person name="Mondo S."/>
            <person name="Nolan M."/>
            <person name="Ohm R."/>
            <person name="Pangilinan J."/>
            <person name="Park H.-J."/>
            <person name="Ramirez L."/>
            <person name="Alfaro M."/>
            <person name="Sun H."/>
            <person name="Tritt A."/>
            <person name="Yoshinaga Y."/>
            <person name="Zwiers L.-H."/>
            <person name="Turgeon B."/>
            <person name="Goodwin S."/>
            <person name="Spatafora J."/>
            <person name="Crous P."/>
            <person name="Grigoriev I."/>
        </authorList>
    </citation>
    <scope>NUCLEOTIDE SEQUENCE</scope>
    <source>
        <strain evidence="2">CBS 113818</strain>
    </source>
</reference>
<proteinExistence type="predicted"/>
<dbReference type="Proteomes" id="UP000799424">
    <property type="component" value="Unassembled WGS sequence"/>
</dbReference>
<keyword evidence="3" id="KW-1185">Reference proteome</keyword>
<evidence type="ECO:0000313" key="2">
    <source>
        <dbReference type="EMBL" id="KAF2828396.1"/>
    </source>
</evidence>
<organism evidence="2 3">
    <name type="scientific">Ophiobolus disseminans</name>
    <dbReference type="NCBI Taxonomy" id="1469910"/>
    <lineage>
        <taxon>Eukaryota</taxon>
        <taxon>Fungi</taxon>
        <taxon>Dikarya</taxon>
        <taxon>Ascomycota</taxon>
        <taxon>Pezizomycotina</taxon>
        <taxon>Dothideomycetes</taxon>
        <taxon>Pleosporomycetidae</taxon>
        <taxon>Pleosporales</taxon>
        <taxon>Pleosporineae</taxon>
        <taxon>Phaeosphaeriaceae</taxon>
        <taxon>Ophiobolus</taxon>
    </lineage>
</organism>
<feature type="chain" id="PRO_5025541346" evidence="1">
    <location>
        <begin position="20"/>
        <end position="127"/>
    </location>
</feature>